<dbReference type="KEGG" id="fpl:Ferp_2388"/>
<keyword evidence="2" id="KW-0808">Transferase</keyword>
<dbReference type="Proteomes" id="UP000002613">
    <property type="component" value="Chromosome"/>
</dbReference>
<name>D3S212_FERPA</name>
<reference evidence="2 3" key="2">
    <citation type="journal article" date="2011" name="Stand. Genomic Sci.">
        <title>Complete genome sequence of Ferroglobus placidus AEDII12DO.</title>
        <authorList>
            <person name="Anderson I."/>
            <person name="Risso C."/>
            <person name="Holmes D."/>
            <person name="Lucas S."/>
            <person name="Copeland A."/>
            <person name="Lapidus A."/>
            <person name="Cheng J.F."/>
            <person name="Bruce D."/>
            <person name="Goodwin L."/>
            <person name="Pitluck S."/>
            <person name="Saunders E."/>
            <person name="Brettin T."/>
            <person name="Detter J.C."/>
            <person name="Han C."/>
            <person name="Tapia R."/>
            <person name="Larimer F."/>
            <person name="Land M."/>
            <person name="Hauser L."/>
            <person name="Woyke T."/>
            <person name="Lovley D."/>
            <person name="Kyrpides N."/>
            <person name="Ivanova N."/>
        </authorList>
    </citation>
    <scope>NUCLEOTIDE SEQUENCE [LARGE SCALE GENOMIC DNA]</scope>
    <source>
        <strain evidence="3">DSM 10642 / AEDII12DO</strain>
    </source>
</reference>
<feature type="domain" description="Methyltransferase type 11" evidence="1">
    <location>
        <begin position="41"/>
        <end position="120"/>
    </location>
</feature>
<dbReference type="Gene3D" id="3.40.50.150">
    <property type="entry name" value="Vaccinia Virus protein VP39"/>
    <property type="match status" value="1"/>
</dbReference>
<dbReference type="PaxDb" id="589924-Ferp_2388"/>
<dbReference type="CDD" id="cd02440">
    <property type="entry name" value="AdoMet_MTases"/>
    <property type="match status" value="1"/>
</dbReference>
<dbReference type="GO" id="GO:0008757">
    <property type="term" value="F:S-adenosylmethionine-dependent methyltransferase activity"/>
    <property type="evidence" value="ECO:0007669"/>
    <property type="project" value="InterPro"/>
</dbReference>
<dbReference type="GeneID" id="8779929"/>
<dbReference type="EMBL" id="CP001899">
    <property type="protein sequence ID" value="ADC66503.1"/>
    <property type="molecule type" value="Genomic_DNA"/>
</dbReference>
<dbReference type="STRING" id="589924.Ferp_2388"/>
<sequence>MTFRPQVPKEHYFKGYDTKERWISYWYQINEVLKTNPETVLEVGIGNKTVSDYLKKLGICVTTVDIDEDLEPDYVCSVTELSKYFEENSFDTVLCAEVLEHMPFEYFETALEELWKVSKKYIILSLPHFGLGFNLSLKIPLLRRINLTIKVPLPLKHKFDGQHYWEIGKKGYPLRKIKTVLSRKYYIERTYLVPENPYHRFFILKKRN</sequence>
<dbReference type="RefSeq" id="WP_012966839.1">
    <property type="nucleotide sequence ID" value="NC_013849.1"/>
</dbReference>
<dbReference type="eggNOG" id="arCOG04347">
    <property type="taxonomic scope" value="Archaea"/>
</dbReference>
<dbReference type="Pfam" id="PF08241">
    <property type="entry name" value="Methyltransf_11"/>
    <property type="match status" value="1"/>
</dbReference>
<organism evidence="2 3">
    <name type="scientific">Ferroglobus placidus (strain DSM 10642 / AEDII12DO)</name>
    <dbReference type="NCBI Taxonomy" id="589924"/>
    <lineage>
        <taxon>Archaea</taxon>
        <taxon>Methanobacteriati</taxon>
        <taxon>Methanobacteriota</taxon>
        <taxon>Archaeoglobi</taxon>
        <taxon>Archaeoglobales</taxon>
        <taxon>Archaeoglobaceae</taxon>
        <taxon>Ferroglobus</taxon>
    </lineage>
</organism>
<evidence type="ECO:0000259" key="1">
    <source>
        <dbReference type="Pfam" id="PF08241"/>
    </source>
</evidence>
<dbReference type="GO" id="GO:0032259">
    <property type="term" value="P:methylation"/>
    <property type="evidence" value="ECO:0007669"/>
    <property type="project" value="UniProtKB-KW"/>
</dbReference>
<dbReference type="OrthoDB" id="1018at2157"/>
<proteinExistence type="predicted"/>
<dbReference type="HOGENOM" id="CLU_1331419_0_0_2"/>
<keyword evidence="3" id="KW-1185">Reference proteome</keyword>
<reference evidence="3" key="1">
    <citation type="submission" date="2010-02" db="EMBL/GenBank/DDBJ databases">
        <title>Complete sequence of Ferroglobus placidus DSM 10642.</title>
        <authorList>
            <consortium name="US DOE Joint Genome Institute"/>
            <person name="Lucas S."/>
            <person name="Copeland A."/>
            <person name="Lapidus A."/>
            <person name="Cheng J.-F."/>
            <person name="Bruce D."/>
            <person name="Goodwin L."/>
            <person name="Pitluck S."/>
            <person name="Saunders E."/>
            <person name="Brettin T."/>
            <person name="Detter J.C."/>
            <person name="Han C."/>
            <person name="Tapia R."/>
            <person name="Larimer F."/>
            <person name="Land M."/>
            <person name="Hauser L."/>
            <person name="Kyrpides N."/>
            <person name="Ivanova N."/>
            <person name="Holmes D."/>
            <person name="Lovley D."/>
            <person name="Kyrpides N."/>
            <person name="Anderson I.J."/>
            <person name="Woyke T."/>
        </authorList>
    </citation>
    <scope>NUCLEOTIDE SEQUENCE [LARGE SCALE GENOMIC DNA]</scope>
    <source>
        <strain evidence="3">DSM 10642 / AEDII12DO</strain>
    </source>
</reference>
<accession>D3S212</accession>
<protein>
    <submittedName>
        <fullName evidence="2">Methyltransferase type 11</fullName>
    </submittedName>
</protein>
<evidence type="ECO:0000313" key="2">
    <source>
        <dbReference type="EMBL" id="ADC66503.1"/>
    </source>
</evidence>
<evidence type="ECO:0000313" key="3">
    <source>
        <dbReference type="Proteomes" id="UP000002613"/>
    </source>
</evidence>
<keyword evidence="2" id="KW-0489">Methyltransferase</keyword>
<dbReference type="InterPro" id="IPR029063">
    <property type="entry name" value="SAM-dependent_MTases_sf"/>
</dbReference>
<gene>
    <name evidence="2" type="ordered locus">Ferp_2388</name>
</gene>
<dbReference type="AlphaFoldDB" id="D3S212"/>
<dbReference type="SUPFAM" id="SSF53335">
    <property type="entry name" value="S-adenosyl-L-methionine-dependent methyltransferases"/>
    <property type="match status" value="1"/>
</dbReference>
<dbReference type="InterPro" id="IPR013216">
    <property type="entry name" value="Methyltransf_11"/>
</dbReference>